<dbReference type="InterPro" id="IPR002413">
    <property type="entry name" value="V5_allergen-like"/>
</dbReference>
<evidence type="ECO:0000313" key="3">
    <source>
        <dbReference type="EMBL" id="ARU17336.1"/>
    </source>
</evidence>
<keyword evidence="1" id="KW-0732">Signal</keyword>
<dbReference type="InterPro" id="IPR034113">
    <property type="entry name" value="SCP_GAPR1-like"/>
</dbReference>
<dbReference type="InterPro" id="IPR035940">
    <property type="entry name" value="CAP_sf"/>
</dbReference>
<dbReference type="CDD" id="cd05382">
    <property type="entry name" value="CAP_GAPR1-like"/>
    <property type="match status" value="1"/>
</dbReference>
<dbReference type="InterPro" id="IPR014044">
    <property type="entry name" value="CAP_dom"/>
</dbReference>
<sequence>MTGPTHRDRQMKHGIAAGLTALGMVVAAAALPASAQQQWGYSDKYPRVESVPAGSFAQRLLAAHNDERDRVGVPPLEWDPQLAAEAGQWAAELARRQSMDHADPSARRGAGENLWRGTERYYTAEEMIGTFIDEKRHFQRESFPDVSATGQWRDVGHYTQLIWRDTERVGCAVAAGGGQDWLVCRYWPAGNVMGQPVL</sequence>
<feature type="chain" id="PRO_5011740261" description="SCP domain-containing protein" evidence="1">
    <location>
        <begin position="36"/>
        <end position="198"/>
    </location>
</feature>
<name>A0A1Z1FF35_9SPHN</name>
<dbReference type="Gene3D" id="3.40.33.10">
    <property type="entry name" value="CAP"/>
    <property type="match status" value="1"/>
</dbReference>
<protein>
    <recommendedName>
        <fullName evidence="2">SCP domain-containing protein</fullName>
    </recommendedName>
</protein>
<dbReference type="Pfam" id="PF00188">
    <property type="entry name" value="CAP"/>
    <property type="match status" value="1"/>
</dbReference>
<dbReference type="PROSITE" id="PS01009">
    <property type="entry name" value="CRISP_1"/>
    <property type="match status" value="1"/>
</dbReference>
<dbReference type="KEGG" id="cman:A9D14_07765"/>
<keyword evidence="4" id="KW-1185">Reference proteome</keyword>
<dbReference type="PRINTS" id="PR00837">
    <property type="entry name" value="V5TPXLIKE"/>
</dbReference>
<dbReference type="InterPro" id="IPR018244">
    <property type="entry name" value="Allrgn_V5/Tpx1_CS"/>
</dbReference>
<reference evidence="3 4" key="1">
    <citation type="submission" date="2017-01" db="EMBL/GenBank/DDBJ databases">
        <title>Complete genome sequence of esterase-producing bacterium Croceicoccus marinus E4A9.</title>
        <authorList>
            <person name="Wu Y.-H."/>
            <person name="Cheng H."/>
            <person name="Xu L."/>
            <person name="Huo Y.-Y."/>
            <person name="Wang C.-S."/>
            <person name="Xu X.-W."/>
        </authorList>
    </citation>
    <scope>NUCLEOTIDE SEQUENCE [LARGE SCALE GENOMIC DNA]</scope>
    <source>
        <strain evidence="3 4">E4A9</strain>
    </source>
</reference>
<dbReference type="PANTHER" id="PTHR10334">
    <property type="entry name" value="CYSTEINE-RICH SECRETORY PROTEIN-RELATED"/>
    <property type="match status" value="1"/>
</dbReference>
<evidence type="ECO:0000259" key="2">
    <source>
        <dbReference type="SMART" id="SM00198"/>
    </source>
</evidence>
<gene>
    <name evidence="3" type="ORF">A9D14_07765</name>
</gene>
<dbReference type="EMBL" id="CP019602">
    <property type="protein sequence ID" value="ARU17336.1"/>
    <property type="molecule type" value="Genomic_DNA"/>
</dbReference>
<feature type="domain" description="SCP" evidence="2">
    <location>
        <begin position="55"/>
        <end position="194"/>
    </location>
</feature>
<accession>A0A1Z1FF35</accession>
<dbReference type="AlphaFoldDB" id="A0A1Z1FF35"/>
<organism evidence="3 4">
    <name type="scientific">Croceicoccus marinus</name>
    <dbReference type="NCBI Taxonomy" id="450378"/>
    <lineage>
        <taxon>Bacteria</taxon>
        <taxon>Pseudomonadati</taxon>
        <taxon>Pseudomonadota</taxon>
        <taxon>Alphaproteobacteria</taxon>
        <taxon>Sphingomonadales</taxon>
        <taxon>Erythrobacteraceae</taxon>
        <taxon>Croceicoccus</taxon>
    </lineage>
</organism>
<evidence type="ECO:0000313" key="4">
    <source>
        <dbReference type="Proteomes" id="UP000195807"/>
    </source>
</evidence>
<evidence type="ECO:0000256" key="1">
    <source>
        <dbReference type="SAM" id="SignalP"/>
    </source>
</evidence>
<feature type="signal peptide" evidence="1">
    <location>
        <begin position="1"/>
        <end position="35"/>
    </location>
</feature>
<dbReference type="SUPFAM" id="SSF55797">
    <property type="entry name" value="PR-1-like"/>
    <property type="match status" value="1"/>
</dbReference>
<dbReference type="PRINTS" id="PR00838">
    <property type="entry name" value="V5ALLERGEN"/>
</dbReference>
<dbReference type="Proteomes" id="UP000195807">
    <property type="component" value="Chromosome"/>
</dbReference>
<dbReference type="GO" id="GO:0005576">
    <property type="term" value="C:extracellular region"/>
    <property type="evidence" value="ECO:0007669"/>
    <property type="project" value="InterPro"/>
</dbReference>
<proteinExistence type="predicted"/>
<dbReference type="InterPro" id="IPR001283">
    <property type="entry name" value="CRISP-related"/>
</dbReference>
<dbReference type="STRING" id="450378.GCA_001661675_01555"/>
<dbReference type="SMART" id="SM00198">
    <property type="entry name" value="SCP"/>
    <property type="match status" value="1"/>
</dbReference>